<feature type="region of interest" description="Disordered" evidence="1">
    <location>
        <begin position="13"/>
        <end position="44"/>
    </location>
</feature>
<evidence type="ECO:0000256" key="1">
    <source>
        <dbReference type="SAM" id="MobiDB-lite"/>
    </source>
</evidence>
<feature type="compositionally biased region" description="Acidic residues" evidence="1">
    <location>
        <begin position="912"/>
        <end position="921"/>
    </location>
</feature>
<dbReference type="OrthoDB" id="5370537at2759"/>
<feature type="region of interest" description="Disordered" evidence="1">
    <location>
        <begin position="646"/>
        <end position="705"/>
    </location>
</feature>
<feature type="region of interest" description="Disordered" evidence="1">
    <location>
        <begin position="885"/>
        <end position="929"/>
    </location>
</feature>
<dbReference type="OMA" id="CATITPM"/>
<protein>
    <submittedName>
        <fullName evidence="2">Uncharacterized protein</fullName>
    </submittedName>
</protein>
<feature type="region of interest" description="Disordered" evidence="1">
    <location>
        <begin position="187"/>
        <end position="322"/>
    </location>
</feature>
<feature type="region of interest" description="Disordered" evidence="1">
    <location>
        <begin position="1657"/>
        <end position="1676"/>
    </location>
</feature>
<feature type="region of interest" description="Disordered" evidence="1">
    <location>
        <begin position="126"/>
        <end position="148"/>
    </location>
</feature>
<evidence type="ECO:0000313" key="3">
    <source>
        <dbReference type="Proteomes" id="UP000054516"/>
    </source>
</evidence>
<feature type="compositionally biased region" description="Low complexity" evidence="1">
    <location>
        <begin position="1657"/>
        <end position="1667"/>
    </location>
</feature>
<gene>
    <name evidence="2" type="ORF">SAMD00023353_2100590</name>
</gene>
<accession>A0A1S8A7W3</accession>
<organism evidence="2">
    <name type="scientific">Rosellinia necatrix</name>
    <name type="common">White root-rot fungus</name>
    <dbReference type="NCBI Taxonomy" id="77044"/>
    <lineage>
        <taxon>Eukaryota</taxon>
        <taxon>Fungi</taxon>
        <taxon>Dikarya</taxon>
        <taxon>Ascomycota</taxon>
        <taxon>Pezizomycotina</taxon>
        <taxon>Sordariomycetes</taxon>
        <taxon>Xylariomycetidae</taxon>
        <taxon>Xylariales</taxon>
        <taxon>Xylariaceae</taxon>
        <taxon>Rosellinia</taxon>
    </lineage>
</organism>
<dbReference type="EMBL" id="DF977466">
    <property type="protein sequence ID" value="GAW26099.1"/>
    <property type="molecule type" value="Genomic_DNA"/>
</dbReference>
<feature type="compositionally biased region" description="Polar residues" evidence="1">
    <location>
        <begin position="775"/>
        <end position="794"/>
    </location>
</feature>
<feature type="region of interest" description="Disordered" evidence="1">
    <location>
        <begin position="1228"/>
        <end position="1248"/>
    </location>
</feature>
<feature type="region of interest" description="Disordered" evidence="1">
    <location>
        <begin position="451"/>
        <end position="609"/>
    </location>
</feature>
<feature type="compositionally biased region" description="Polar residues" evidence="1">
    <location>
        <begin position="839"/>
        <end position="848"/>
    </location>
</feature>
<proteinExistence type="predicted"/>
<feature type="compositionally biased region" description="Polar residues" evidence="1">
    <location>
        <begin position="300"/>
        <end position="316"/>
    </location>
</feature>
<feature type="compositionally biased region" description="Basic and acidic residues" evidence="1">
    <location>
        <begin position="208"/>
        <end position="220"/>
    </location>
</feature>
<dbReference type="Proteomes" id="UP000054516">
    <property type="component" value="Unassembled WGS sequence"/>
</dbReference>
<keyword evidence="3" id="KW-1185">Reference proteome</keyword>
<feature type="region of interest" description="Disordered" evidence="1">
    <location>
        <begin position="350"/>
        <end position="438"/>
    </location>
</feature>
<feature type="compositionally biased region" description="Polar residues" evidence="1">
    <location>
        <begin position="526"/>
        <end position="538"/>
    </location>
</feature>
<evidence type="ECO:0000313" key="2">
    <source>
        <dbReference type="EMBL" id="GAW26099.1"/>
    </source>
</evidence>
<reference evidence="2" key="1">
    <citation type="submission" date="2016-03" db="EMBL/GenBank/DDBJ databases">
        <title>Draft genome sequence of Rosellinia necatrix.</title>
        <authorList>
            <person name="Kanematsu S."/>
        </authorList>
    </citation>
    <scope>NUCLEOTIDE SEQUENCE [LARGE SCALE GENOMIC DNA]</scope>
    <source>
        <strain evidence="2">W97</strain>
    </source>
</reference>
<sequence length="1929" mass="211868">MVLVLFQTLAAPRELPQRPDSPVSRGARDLTSEDSADYPPSRYEDIKGTNAMSISVFATKKEAARGIRRNGDGTFPPISKPMAAASDINGNPVQDRLFTSSFDLAPTLSAVPPVPESWGIIRSASGRMKAGPKPKTKPGKLAISQPILNDDENLQTSLNKIPTIDLAEAASNDRIRRENYVRRMSNLIAQRPAPRPPSPRAAPNTMARELERSESTKSDKSSSGLSVEANASSTATQLSPGVDAIRRRSPRQPRPAALSTPFKVIRPGEPIRIPIPRPLEPEQDLPPEKSEPVKTPLQRRPTTGLPSNPRAQTLKTLTKENGDQKTQTVMFVNNIVYNNPDAVGDIIQGATKIPQPPGSGESVVNRPRPIPRGGDKDRQVFPAEVSPNNQHRRTKSGGSVMSRKSILQSVPGTPTGLPSLPPIPSMTGLMGRPVPNSTKSMTVEEKMNLLYLPPSSPASTTEPNVRRRSSVPNLPFVPITQEEQAQPRADSLSNSESNDDMRASKASKRTTARTSSLLGITPGPQAITQSDDLMASSSNRDELGSSWLLGTRPDTRADDLEMPGEMKRRSSPVLPAEGRMSMSTFRSETRSGDEETITNWGSVHSPAVPVPRQNARSTYIWKYPRNELSTEEIPIIMVDESLRGPANDGVLSDPEGGKSPSGNLDDSRHLSGQFHHRVGDDCPTFSARKDKPRPRKMPPPTPLLLSGRTTKRQIIVQPVEPSPIESPRVAYEVIQSQLRNFEQLDGVLVESPGQRSALLANLEQEMGQLESKWQSNHNHLGRDSMSSIRTSPSRYSRPASTALPLPGLSSRRSSIASAIAERRASRRARMQNGSGEGTPASSARNLSQSPENVLGAVGQTGLAEAHVYYIENAPGLLVKRNNLSSSPGAKGARDKPGSLDPLAVDLPRLNEEPEGDSETSDLETPRPVVPGRGLWSRNLSTQESPNSHLWDPQIRVSMKQNQSHELPGLSIRPATRKHLNELKIESSRLWQSSSTQTPIAGREGLWEHPASPQRSVSIKALTRPVTIRPPRKNKRVTLLPDIIENPEPLPDKRGTLGIFQFPWGEKSENATLPYDQTQAFMAMSETLTAGHFVMNPTVDPRVTQLEATEYSSSFFDEYDEEEEGDNFSDFSSSGDDDFDETTLWEIASLLQSDQVPSKDSLLPMQMQSSPSLDASLLEEYMTDIPSDEDYEDSHMVDTAIFSERIEAEGRAVSNHNVSNLLWEPRQPASDHNQGYGLPQHEDFSGNQHVTDLTKRTKPRRLIEGLEFTQSTQLWSPVTRKTEKPKSSFLWTVSEDASKLRETSTVRSAPTLDRGLGLWAKPENIKPHTLGLPEPEAQAWHQSISQNKVMNRSRSRTEIPLLKIESSMLWRSKAPDAVMLWTRSPPSPAFKTRGLFTPGVSRVNYRTTANPPAAILLPRRVPRHNTEPLESIMSTALWSPLNSIPINAPTGLWTSNIDEPLVPISKAPSTPAGVDASPSSLWKSPVQVQVSVSCGLFDPKTTRRDYRRTSKLPIVISPSKTSRVVREQALSLTSFHLWTPQRVHITVVRDLRSGYLWQRMQPANAMAPILFKLDLERTDYRNTSADPAALVMVRKPRATRQSLRPIQSTQLWTKSQVVSIKIDWITKCASPAAGPSLQLSGASSVPSLSIDTVSVKTSAVTTPTSTPPSKDKGGFFSGWFGKKTKKDSITAAAPEAPVDAITSIRDLHGLPEGIVIKNLDNVPRAKPAHIPLRHRHRSTVAYNANWEIALAEAIAAGYPQDWDGQLDEAPAASEASQFLTYDVTTRHPAFFGSLKTAAQIVHPALTGYRVGVIHPAKEEFVTQRQGSPLNASALPRTSSLWAMPSEPQGALANGLWAHRSEVDSRFELVFKHMQGNDPAVRYPVGRNGATRLLGPDTEIDFGKQGLWKRGNGDGRLQHSSSLQKNWLETL</sequence>
<feature type="compositionally biased region" description="Polar residues" evidence="1">
    <location>
        <begin position="229"/>
        <end position="239"/>
    </location>
</feature>
<feature type="compositionally biased region" description="Basic and acidic residues" evidence="1">
    <location>
        <begin position="553"/>
        <end position="568"/>
    </location>
</feature>
<name>A0A1S8A7W3_ROSNE</name>
<feature type="region of interest" description="Disordered" evidence="1">
    <location>
        <begin position="775"/>
        <end position="848"/>
    </location>
</feature>
<feature type="compositionally biased region" description="Low complexity" evidence="1">
    <location>
        <begin position="809"/>
        <end position="819"/>
    </location>
</feature>